<keyword evidence="7" id="KW-0812">Transmembrane</keyword>
<name>A0A6L7ELE4_9ACTN</name>
<evidence type="ECO:0000256" key="1">
    <source>
        <dbReference type="ARBA" id="ARBA00022679"/>
    </source>
</evidence>
<evidence type="ECO:0000256" key="5">
    <source>
        <dbReference type="PROSITE-ProRule" id="PRU10141"/>
    </source>
</evidence>
<accession>A0A6L7ELE4</accession>
<sequence length="571" mass="60402">MTTAPETPARGVPTVRPGSGAGAAAPRVGGYQLLSRIGEGGMGVVHLARRDGGPRVALKVLRPQVVGDDEARHRLAREVASLSLVRSRWVAEIVDADPWAPVPYVATRYVPGLSLHDHVHEEGPVTGRDLTWFAACLAEGLASVHAVGVLHRDVKPSNVLMEGRTPILIDFGLARVADDPKLTHTGWLLGTPGYLAPEILYGDDATTAADVHSWASTVAFAAIGRAPFGRGPSMAIMDRVRRGEHDLDGVPVPLRHLLAECLDPEPARRPTLDAVLGWLRPQVAPGAAQPPGPVPSAHVPLPLHSPVPPAPPTVVARPRPGVTAPYAAAPVRPAEQLVPDRPTDVLPGSQPGPTRYLDGGAPYAQAWPAPLHEPPVGAVERARRGSLLVVLALVVGGLVSLWPWWSSLVLVVAVWLLRAGSLAASRAGDRRRLRGRRWYDGVLVAVRTPWDLVRSLVTTLVLVLWAAGLAVAGALLCYAFAAGESLTLFVCGTVFVIATWSGPGGSRLRSPVGRVVRPVARQWRLWLPVAFVLLLLATSLGALAESRGPSWSPGSDRPLSGPALDDVTSVA</sequence>
<dbReference type="InterPro" id="IPR011009">
    <property type="entry name" value="Kinase-like_dom_sf"/>
</dbReference>
<feature type="domain" description="Protein kinase" evidence="8">
    <location>
        <begin position="31"/>
        <end position="283"/>
    </location>
</feature>
<dbReference type="PANTHER" id="PTHR43289">
    <property type="entry name" value="MITOGEN-ACTIVATED PROTEIN KINASE KINASE KINASE 20-RELATED"/>
    <property type="match status" value="1"/>
</dbReference>
<dbReference type="SUPFAM" id="SSF56112">
    <property type="entry name" value="Protein kinase-like (PK-like)"/>
    <property type="match status" value="1"/>
</dbReference>
<evidence type="ECO:0000259" key="8">
    <source>
        <dbReference type="PROSITE" id="PS50011"/>
    </source>
</evidence>
<dbReference type="PROSITE" id="PS50011">
    <property type="entry name" value="PROTEIN_KINASE_DOM"/>
    <property type="match status" value="1"/>
</dbReference>
<keyword evidence="7" id="KW-1133">Transmembrane helix</keyword>
<comment type="caution">
    <text evidence="9">The sequence shown here is derived from an EMBL/GenBank/DDBJ whole genome shotgun (WGS) entry which is preliminary data.</text>
</comment>
<feature type="compositionally biased region" description="Low complexity" evidence="6">
    <location>
        <begin position="15"/>
        <end position="24"/>
    </location>
</feature>
<evidence type="ECO:0000256" key="7">
    <source>
        <dbReference type="SAM" id="Phobius"/>
    </source>
</evidence>
<evidence type="ECO:0000256" key="3">
    <source>
        <dbReference type="ARBA" id="ARBA00022777"/>
    </source>
</evidence>
<dbReference type="InterPro" id="IPR000719">
    <property type="entry name" value="Prot_kinase_dom"/>
</dbReference>
<reference evidence="9 10" key="1">
    <citation type="submission" date="2019-12" db="EMBL/GenBank/DDBJ databases">
        <authorList>
            <person name="Kun Z."/>
        </authorList>
    </citation>
    <scope>NUCLEOTIDE SEQUENCE [LARGE SCALE GENOMIC DNA]</scope>
    <source>
        <strain evidence="9 10">YIM 123512</strain>
    </source>
</reference>
<feature type="transmembrane region" description="Helical" evidence="7">
    <location>
        <begin position="408"/>
        <end position="427"/>
    </location>
</feature>
<keyword evidence="7" id="KW-0472">Membrane</keyword>
<dbReference type="Gene3D" id="1.10.510.10">
    <property type="entry name" value="Transferase(Phosphotransferase) domain 1"/>
    <property type="match status" value="1"/>
</dbReference>
<dbReference type="RefSeq" id="WP_160874246.1">
    <property type="nucleotide sequence ID" value="NZ_WUEK01000001.1"/>
</dbReference>
<evidence type="ECO:0000313" key="9">
    <source>
        <dbReference type="EMBL" id="MXG88117.1"/>
    </source>
</evidence>
<dbReference type="Pfam" id="PF00069">
    <property type="entry name" value="Pkinase"/>
    <property type="match status" value="1"/>
</dbReference>
<organism evidence="9 10">
    <name type="scientific">Nocardioides flavescens</name>
    <dbReference type="NCBI Taxonomy" id="2691959"/>
    <lineage>
        <taxon>Bacteria</taxon>
        <taxon>Bacillati</taxon>
        <taxon>Actinomycetota</taxon>
        <taxon>Actinomycetes</taxon>
        <taxon>Propionibacteriales</taxon>
        <taxon>Nocardioidaceae</taxon>
        <taxon>Nocardioides</taxon>
    </lineage>
</organism>
<feature type="region of interest" description="Disordered" evidence="6">
    <location>
        <begin position="1"/>
        <end position="24"/>
    </location>
</feature>
<gene>
    <name evidence="9" type="ORF">GRQ65_00970</name>
</gene>
<keyword evidence="4 5" id="KW-0067">ATP-binding</keyword>
<protein>
    <submittedName>
        <fullName evidence="9">Protein kinase</fullName>
    </submittedName>
</protein>
<feature type="transmembrane region" description="Helical" evidence="7">
    <location>
        <begin position="525"/>
        <end position="544"/>
    </location>
</feature>
<dbReference type="Gene3D" id="3.30.200.20">
    <property type="entry name" value="Phosphorylase Kinase, domain 1"/>
    <property type="match status" value="1"/>
</dbReference>
<evidence type="ECO:0000256" key="2">
    <source>
        <dbReference type="ARBA" id="ARBA00022741"/>
    </source>
</evidence>
<evidence type="ECO:0000313" key="10">
    <source>
        <dbReference type="Proteomes" id="UP000473325"/>
    </source>
</evidence>
<feature type="transmembrane region" description="Helical" evidence="7">
    <location>
        <begin position="385"/>
        <end position="402"/>
    </location>
</feature>
<feature type="transmembrane region" description="Helical" evidence="7">
    <location>
        <begin position="456"/>
        <end position="481"/>
    </location>
</feature>
<feature type="region of interest" description="Disordered" evidence="6">
    <location>
        <begin position="546"/>
        <end position="571"/>
    </location>
</feature>
<keyword evidence="3 9" id="KW-0418">Kinase</keyword>
<proteinExistence type="predicted"/>
<dbReference type="GO" id="GO:0004674">
    <property type="term" value="F:protein serine/threonine kinase activity"/>
    <property type="evidence" value="ECO:0007669"/>
    <property type="project" value="TreeGrafter"/>
</dbReference>
<dbReference type="SMART" id="SM00220">
    <property type="entry name" value="S_TKc"/>
    <property type="match status" value="1"/>
</dbReference>
<evidence type="ECO:0000256" key="4">
    <source>
        <dbReference type="ARBA" id="ARBA00022840"/>
    </source>
</evidence>
<dbReference type="InterPro" id="IPR008271">
    <property type="entry name" value="Ser/Thr_kinase_AS"/>
</dbReference>
<keyword evidence="2 5" id="KW-0547">Nucleotide-binding</keyword>
<keyword evidence="10" id="KW-1185">Reference proteome</keyword>
<dbReference type="Proteomes" id="UP000473325">
    <property type="component" value="Unassembled WGS sequence"/>
</dbReference>
<dbReference type="AlphaFoldDB" id="A0A6L7ELE4"/>
<feature type="transmembrane region" description="Helical" evidence="7">
    <location>
        <begin position="487"/>
        <end position="504"/>
    </location>
</feature>
<dbReference type="PROSITE" id="PS00108">
    <property type="entry name" value="PROTEIN_KINASE_ST"/>
    <property type="match status" value="1"/>
</dbReference>
<feature type="binding site" evidence="5">
    <location>
        <position position="59"/>
    </location>
    <ligand>
        <name>ATP</name>
        <dbReference type="ChEBI" id="CHEBI:30616"/>
    </ligand>
</feature>
<dbReference type="GO" id="GO:0005524">
    <property type="term" value="F:ATP binding"/>
    <property type="evidence" value="ECO:0007669"/>
    <property type="project" value="UniProtKB-UniRule"/>
</dbReference>
<dbReference type="PANTHER" id="PTHR43289:SF34">
    <property type="entry name" value="SERINE_THREONINE-PROTEIN KINASE YBDM-RELATED"/>
    <property type="match status" value="1"/>
</dbReference>
<dbReference type="CDD" id="cd14014">
    <property type="entry name" value="STKc_PknB_like"/>
    <property type="match status" value="1"/>
</dbReference>
<evidence type="ECO:0000256" key="6">
    <source>
        <dbReference type="SAM" id="MobiDB-lite"/>
    </source>
</evidence>
<dbReference type="InterPro" id="IPR017441">
    <property type="entry name" value="Protein_kinase_ATP_BS"/>
</dbReference>
<keyword evidence="1" id="KW-0808">Transferase</keyword>
<dbReference type="EMBL" id="WUEK01000001">
    <property type="protein sequence ID" value="MXG88117.1"/>
    <property type="molecule type" value="Genomic_DNA"/>
</dbReference>
<dbReference type="PROSITE" id="PS00107">
    <property type="entry name" value="PROTEIN_KINASE_ATP"/>
    <property type="match status" value="1"/>
</dbReference>